<dbReference type="Proteomes" id="UP000824070">
    <property type="component" value="Unassembled WGS sequence"/>
</dbReference>
<keyword evidence="4 5" id="KW-0472">Membrane</keyword>
<feature type="transmembrane region" description="Helical" evidence="5">
    <location>
        <begin position="21"/>
        <end position="40"/>
    </location>
</feature>
<dbReference type="GO" id="GO:0016020">
    <property type="term" value="C:membrane"/>
    <property type="evidence" value="ECO:0007669"/>
    <property type="project" value="UniProtKB-SubCell"/>
</dbReference>
<evidence type="ECO:0000256" key="4">
    <source>
        <dbReference type="ARBA" id="ARBA00023136"/>
    </source>
</evidence>
<evidence type="ECO:0000313" key="7">
    <source>
        <dbReference type="EMBL" id="HIU44761.1"/>
    </source>
</evidence>
<evidence type="ECO:0000256" key="5">
    <source>
        <dbReference type="SAM" id="Phobius"/>
    </source>
</evidence>
<feature type="transmembrane region" description="Helical" evidence="5">
    <location>
        <begin position="262"/>
        <end position="280"/>
    </location>
</feature>
<dbReference type="EMBL" id="DVMV01000005">
    <property type="protein sequence ID" value="HIU44761.1"/>
    <property type="molecule type" value="Genomic_DNA"/>
</dbReference>
<feature type="transmembrane region" description="Helical" evidence="5">
    <location>
        <begin position="529"/>
        <end position="548"/>
    </location>
</feature>
<feature type="transmembrane region" description="Helical" evidence="5">
    <location>
        <begin position="136"/>
        <end position="156"/>
    </location>
</feature>
<feature type="transmembrane region" description="Helical" evidence="5">
    <location>
        <begin position="390"/>
        <end position="414"/>
    </location>
</feature>
<feature type="transmembrane region" description="Helical" evidence="5">
    <location>
        <begin position="455"/>
        <end position="475"/>
    </location>
</feature>
<proteinExistence type="predicted"/>
<sequence length="715" mass="79963">MHRRRIDWSIVGVGRARKGNTPYLLLLLLGLMSVSVGAYFEEAIAFFNTPNYVLMDDVEFFLTMAACLASMALFLIVAIRKGSLKANYLFIGLFGLLIASNAVGLLAFPSSIDGFTHHLDGTKTAFSYSIDAMDRVRFMILFVVGMGYLYVLFCVLPQLLKDGRSLMFLFYAAAFVSFFAIAWSIGMEWPIYAKYFSIKTEVTASVYVSSFFYNRNLFGMMLVIGICSLIFIHNHHPHWWNFLLISILFTELFFVISKTSILIALLAAFAFLIYRFVLTIRLHWRRNLITLFFFLAAPLAVFLLGFYKTLGENFIFSKMVDNLLLAFEGTDAGSVKSRFDIWYASIMMLSDSPIRWIFGVGESNFGYLLGKMFDIDKPSAGGIFYAHNGFVHVLCSGGVVRLAVYLFLLVYFLYVAFKAFRRHSKSAFPCLVFFVGFLIHGMAESTAFLMTDTKAFMIVLMAYVPLLADYNRYVLKRPLGRQEDYEAVRAEDLLSVRPLLIASSCLSIGLGALLPILLGPVGIYPHSNIAFLSVYGTVGGVCLGLSSLSLGRKGWGYAYLAGILAYVGLYVALVFFPNAFFFALAISLQVIFGAAGAILGRGKMAECAFPLAMAVAPVAISSAIAFPLAYCLHLSLSSYAALFALCYLLYFAWLAAFPSLLGPLPMAYFRLEGRLSIAIEIHDWRYIEKCGRVYMKRRNRRVNRSNKRLSNASMA</sequence>
<dbReference type="GO" id="GO:0016874">
    <property type="term" value="F:ligase activity"/>
    <property type="evidence" value="ECO:0007669"/>
    <property type="project" value="UniProtKB-KW"/>
</dbReference>
<keyword evidence="7" id="KW-0436">Ligase</keyword>
<evidence type="ECO:0000256" key="2">
    <source>
        <dbReference type="ARBA" id="ARBA00022692"/>
    </source>
</evidence>
<feature type="transmembrane region" description="Helical" evidence="5">
    <location>
        <begin position="496"/>
        <end position="517"/>
    </location>
</feature>
<dbReference type="PANTHER" id="PTHR37422:SF13">
    <property type="entry name" value="LIPOPOLYSACCHARIDE BIOSYNTHESIS PROTEIN PA4999-RELATED"/>
    <property type="match status" value="1"/>
</dbReference>
<feature type="domain" description="O-antigen ligase-related" evidence="6">
    <location>
        <begin position="264"/>
        <end position="405"/>
    </location>
</feature>
<evidence type="ECO:0000256" key="1">
    <source>
        <dbReference type="ARBA" id="ARBA00004141"/>
    </source>
</evidence>
<evidence type="ECO:0000256" key="3">
    <source>
        <dbReference type="ARBA" id="ARBA00022989"/>
    </source>
</evidence>
<dbReference type="InterPro" id="IPR051533">
    <property type="entry name" value="WaaL-like"/>
</dbReference>
<evidence type="ECO:0000259" key="6">
    <source>
        <dbReference type="Pfam" id="PF04932"/>
    </source>
</evidence>
<dbReference type="InterPro" id="IPR007016">
    <property type="entry name" value="O-antigen_ligase-rel_domated"/>
</dbReference>
<reference evidence="7" key="1">
    <citation type="submission" date="2020-10" db="EMBL/GenBank/DDBJ databases">
        <authorList>
            <person name="Gilroy R."/>
        </authorList>
    </citation>
    <scope>NUCLEOTIDE SEQUENCE</scope>
    <source>
        <strain evidence="7">ChiGjej1B1-22543</strain>
    </source>
</reference>
<gene>
    <name evidence="7" type="ORF">IAC52_00470</name>
</gene>
<keyword evidence="3 5" id="KW-1133">Transmembrane helix</keyword>
<feature type="transmembrane region" description="Helical" evidence="5">
    <location>
        <begin position="579"/>
        <end position="599"/>
    </location>
</feature>
<protein>
    <submittedName>
        <fullName evidence="7">O-antigen ligase family protein</fullName>
    </submittedName>
</protein>
<feature type="transmembrane region" description="Helical" evidence="5">
    <location>
        <begin position="611"/>
        <end position="630"/>
    </location>
</feature>
<comment type="caution">
    <text evidence="7">The sequence shown here is derived from an EMBL/GenBank/DDBJ whole genome shotgun (WGS) entry which is preliminary data.</text>
</comment>
<feature type="transmembrane region" description="Helical" evidence="5">
    <location>
        <begin position="212"/>
        <end position="232"/>
    </location>
</feature>
<organism evidence="7 8">
    <name type="scientific">Candidatus Alloenteromonas pullicola</name>
    <dbReference type="NCBI Taxonomy" id="2840784"/>
    <lineage>
        <taxon>Bacteria</taxon>
        <taxon>Bacillati</taxon>
        <taxon>Bacillota</taxon>
        <taxon>Bacillota incertae sedis</taxon>
        <taxon>Candidatus Alloenteromonas</taxon>
    </lineage>
</organism>
<comment type="subcellular location">
    <subcellularLocation>
        <location evidence="1">Membrane</location>
        <topology evidence="1">Multi-pass membrane protein</topology>
    </subcellularLocation>
</comment>
<reference evidence="7" key="2">
    <citation type="journal article" date="2021" name="PeerJ">
        <title>Extensive microbial diversity within the chicken gut microbiome revealed by metagenomics and culture.</title>
        <authorList>
            <person name="Gilroy R."/>
            <person name="Ravi A."/>
            <person name="Getino M."/>
            <person name="Pursley I."/>
            <person name="Horton D.L."/>
            <person name="Alikhan N.F."/>
            <person name="Baker D."/>
            <person name="Gharbi K."/>
            <person name="Hall N."/>
            <person name="Watson M."/>
            <person name="Adriaenssens E.M."/>
            <person name="Foster-Nyarko E."/>
            <person name="Jarju S."/>
            <person name="Secka A."/>
            <person name="Antonio M."/>
            <person name="Oren A."/>
            <person name="Chaudhuri R.R."/>
            <person name="La Ragione R."/>
            <person name="Hildebrand F."/>
            <person name="Pallen M.J."/>
        </authorList>
    </citation>
    <scope>NUCLEOTIDE SEQUENCE</scope>
    <source>
        <strain evidence="7">ChiGjej1B1-22543</strain>
    </source>
</reference>
<dbReference type="AlphaFoldDB" id="A0A9D1LMU2"/>
<feature type="transmembrane region" description="Helical" evidence="5">
    <location>
        <begin position="168"/>
        <end position="192"/>
    </location>
</feature>
<keyword evidence="2 5" id="KW-0812">Transmembrane</keyword>
<feature type="transmembrane region" description="Helical" evidence="5">
    <location>
        <begin position="86"/>
        <end position="108"/>
    </location>
</feature>
<name>A0A9D1LMU2_9FIRM</name>
<accession>A0A9D1LMU2</accession>
<feature type="transmembrane region" description="Helical" evidence="5">
    <location>
        <begin position="636"/>
        <end position="661"/>
    </location>
</feature>
<feature type="transmembrane region" description="Helical" evidence="5">
    <location>
        <begin position="287"/>
        <end position="307"/>
    </location>
</feature>
<feature type="transmembrane region" description="Helical" evidence="5">
    <location>
        <begin position="239"/>
        <end position="256"/>
    </location>
</feature>
<feature type="transmembrane region" description="Helical" evidence="5">
    <location>
        <begin position="426"/>
        <end position="443"/>
    </location>
</feature>
<feature type="transmembrane region" description="Helical" evidence="5">
    <location>
        <begin position="60"/>
        <end position="79"/>
    </location>
</feature>
<dbReference type="Pfam" id="PF04932">
    <property type="entry name" value="Wzy_C"/>
    <property type="match status" value="1"/>
</dbReference>
<dbReference type="PANTHER" id="PTHR37422">
    <property type="entry name" value="TEICHURONIC ACID BIOSYNTHESIS PROTEIN TUAE"/>
    <property type="match status" value="1"/>
</dbReference>
<evidence type="ECO:0000313" key="8">
    <source>
        <dbReference type="Proteomes" id="UP000824070"/>
    </source>
</evidence>
<feature type="transmembrane region" description="Helical" evidence="5">
    <location>
        <begin position="555"/>
        <end position="573"/>
    </location>
</feature>